<name>A0A1B8U2G0_9FLAO</name>
<keyword evidence="1" id="KW-0472">Membrane</keyword>
<dbReference type="Pfam" id="PF04657">
    <property type="entry name" value="DMT_YdcZ"/>
    <property type="match status" value="1"/>
</dbReference>
<dbReference type="PANTHER" id="PTHR34821">
    <property type="entry name" value="INNER MEMBRANE PROTEIN YDCZ"/>
    <property type="match status" value="1"/>
</dbReference>
<dbReference type="OrthoDB" id="9097160at2"/>
<feature type="transmembrane region" description="Helical" evidence="1">
    <location>
        <begin position="96"/>
        <end position="118"/>
    </location>
</feature>
<organism evidence="2 3">
    <name type="scientific">Polaribacter reichenbachii</name>
    <dbReference type="NCBI Taxonomy" id="996801"/>
    <lineage>
        <taxon>Bacteria</taxon>
        <taxon>Pseudomonadati</taxon>
        <taxon>Bacteroidota</taxon>
        <taxon>Flavobacteriia</taxon>
        <taxon>Flavobacteriales</taxon>
        <taxon>Flavobacteriaceae</taxon>
    </lineage>
</organism>
<protein>
    <submittedName>
        <fullName evidence="2">Uncharacterized protein</fullName>
    </submittedName>
</protein>
<evidence type="ECO:0000313" key="2">
    <source>
        <dbReference type="EMBL" id="OBY66056.1"/>
    </source>
</evidence>
<proteinExistence type="predicted"/>
<sequence>MNNYGLLVLAFVGGIFLAMQGGLNAQLGVLLRNPLLASLIAFFSSTLFALVFVFLNFKSLPTLIQIKEVPFYLWFTGGFFSVIGISLYYYTIPKLGISTMISIGLCGQLIFAVIAGNFGWLNLPLEPINLKKTIGIVSMILGIILINIK</sequence>
<reference evidence="3" key="1">
    <citation type="submission" date="2016-02" db="EMBL/GenBank/DDBJ databases">
        <title>Paenibacillus sp. LPB0068, isolated from Crassostrea gigas.</title>
        <authorList>
            <person name="Shin S.-K."/>
            <person name="Yi H."/>
        </authorList>
    </citation>
    <scope>NUCLEOTIDE SEQUENCE [LARGE SCALE GENOMIC DNA]</scope>
    <source>
        <strain evidence="3">KCTC 23969</strain>
    </source>
</reference>
<dbReference type="PANTHER" id="PTHR34821:SF2">
    <property type="entry name" value="INNER MEMBRANE PROTEIN YDCZ"/>
    <property type="match status" value="1"/>
</dbReference>
<evidence type="ECO:0000256" key="1">
    <source>
        <dbReference type="SAM" id="Phobius"/>
    </source>
</evidence>
<dbReference type="GO" id="GO:0005886">
    <property type="term" value="C:plasma membrane"/>
    <property type="evidence" value="ECO:0007669"/>
    <property type="project" value="TreeGrafter"/>
</dbReference>
<dbReference type="InterPro" id="IPR006750">
    <property type="entry name" value="YdcZ"/>
</dbReference>
<feature type="transmembrane region" description="Helical" evidence="1">
    <location>
        <begin position="69"/>
        <end position="90"/>
    </location>
</feature>
<gene>
    <name evidence="2" type="ORF">LPB301_07150</name>
</gene>
<keyword evidence="3" id="KW-1185">Reference proteome</keyword>
<dbReference type="EMBL" id="LSFL01000019">
    <property type="protein sequence ID" value="OBY66056.1"/>
    <property type="molecule type" value="Genomic_DNA"/>
</dbReference>
<dbReference type="Proteomes" id="UP000092612">
    <property type="component" value="Unassembled WGS sequence"/>
</dbReference>
<accession>A0A1B8U2G0</accession>
<dbReference type="RefSeq" id="WP_068359644.1">
    <property type="nucleotide sequence ID" value="NZ_CP019337.1"/>
</dbReference>
<comment type="caution">
    <text evidence="2">The sequence shown here is derived from an EMBL/GenBank/DDBJ whole genome shotgun (WGS) entry which is preliminary data.</text>
</comment>
<keyword evidence="1" id="KW-1133">Transmembrane helix</keyword>
<dbReference type="AlphaFoldDB" id="A0A1B8U2G0"/>
<feature type="transmembrane region" description="Helical" evidence="1">
    <location>
        <begin position="35"/>
        <end position="57"/>
    </location>
</feature>
<evidence type="ECO:0000313" key="3">
    <source>
        <dbReference type="Proteomes" id="UP000092612"/>
    </source>
</evidence>
<keyword evidence="1" id="KW-0812">Transmembrane</keyword>
<dbReference type="KEGG" id="prn:BW723_14235"/>
<dbReference type="STRING" id="996801.BW723_14235"/>